<comment type="subcellular location">
    <subcellularLocation>
        <location evidence="1">Cell membrane</location>
        <topology evidence="1">Multi-pass membrane protein</topology>
    </subcellularLocation>
</comment>
<sequence length="272" mass="29969">MHMDLTKLLGAQIGSLSIGRLISGIVTALVCLVAVRVLGKLAKKLLGRTRLDERIRRYVLSAVRVVLWIVTIIIVMESLDIPSTSLVALLSVTSLAFSLAAENVLSNMAGGLVILVNKPFNLGDFIEASGVSGTVAEITLNYTKLDTIDGRRVLMPNKELSASRLTNFTVLGRRRAEHRVTASYEDRPETVCEALLKAAAMTGHVLKEPAPSAQIESYGDSSIEYSLRCWAETEHYWAMYYDLLSNIKRAFDDAGVTMTYNHLNVHLMREGE</sequence>
<comment type="similarity">
    <text evidence="2">Belongs to the MscS (TC 1.A.23) family.</text>
</comment>
<dbReference type="InterPro" id="IPR011014">
    <property type="entry name" value="MscS_channel_TM-2"/>
</dbReference>
<feature type="domain" description="Mechanosensitive ion channel transmembrane helices 2/3" evidence="10">
    <location>
        <begin position="63"/>
        <end position="101"/>
    </location>
</feature>
<dbReference type="InterPro" id="IPR049278">
    <property type="entry name" value="MS_channel_C"/>
</dbReference>
<evidence type="ECO:0000313" key="12">
    <source>
        <dbReference type="Proteomes" id="UP000515960"/>
    </source>
</evidence>
<keyword evidence="4 7" id="KW-0812">Transmembrane</keyword>
<dbReference type="InterPro" id="IPR049142">
    <property type="entry name" value="MS_channel_1st"/>
</dbReference>
<evidence type="ECO:0000256" key="4">
    <source>
        <dbReference type="ARBA" id="ARBA00022692"/>
    </source>
</evidence>
<evidence type="ECO:0000256" key="1">
    <source>
        <dbReference type="ARBA" id="ARBA00004651"/>
    </source>
</evidence>
<dbReference type="InterPro" id="IPR010920">
    <property type="entry name" value="LSM_dom_sf"/>
</dbReference>
<dbReference type="SUPFAM" id="SSF50182">
    <property type="entry name" value="Sm-like ribonucleoproteins"/>
    <property type="match status" value="1"/>
</dbReference>
<feature type="transmembrane region" description="Helical" evidence="7">
    <location>
        <begin position="58"/>
        <end position="75"/>
    </location>
</feature>
<feature type="domain" description="Mechanosensitive ion channel MscS C-terminal" evidence="9">
    <location>
        <begin position="180"/>
        <end position="256"/>
    </location>
</feature>
<evidence type="ECO:0000256" key="6">
    <source>
        <dbReference type="ARBA" id="ARBA00023136"/>
    </source>
</evidence>
<dbReference type="SUPFAM" id="SSF82689">
    <property type="entry name" value="Mechanosensitive channel protein MscS (YggB), C-terminal domain"/>
    <property type="match status" value="1"/>
</dbReference>
<reference evidence="11 12" key="1">
    <citation type="submission" date="2020-08" db="EMBL/GenBank/DDBJ databases">
        <authorList>
            <person name="Liu C."/>
            <person name="Sun Q."/>
        </authorList>
    </citation>
    <scope>NUCLEOTIDE SEQUENCE [LARGE SCALE GENOMIC DNA]</scope>
    <source>
        <strain evidence="11 12">NSJ-62</strain>
    </source>
</reference>
<dbReference type="InterPro" id="IPR006685">
    <property type="entry name" value="MscS_channel_2nd"/>
</dbReference>
<evidence type="ECO:0000256" key="5">
    <source>
        <dbReference type="ARBA" id="ARBA00022989"/>
    </source>
</evidence>
<organism evidence="11 12">
    <name type="scientific">Oscillibacter hominis</name>
    <dbReference type="NCBI Taxonomy" id="2763056"/>
    <lineage>
        <taxon>Bacteria</taxon>
        <taxon>Bacillati</taxon>
        <taxon>Bacillota</taxon>
        <taxon>Clostridia</taxon>
        <taxon>Eubacteriales</taxon>
        <taxon>Oscillospiraceae</taxon>
        <taxon>Oscillibacter</taxon>
    </lineage>
</organism>
<dbReference type="EMBL" id="CP060490">
    <property type="protein sequence ID" value="QNL44534.1"/>
    <property type="molecule type" value="Genomic_DNA"/>
</dbReference>
<accession>A0A7G9B4Q3</accession>
<dbReference type="KEGG" id="ohi:H8790_00285"/>
<dbReference type="SUPFAM" id="SSF82861">
    <property type="entry name" value="Mechanosensitive channel protein MscS (YggB), transmembrane region"/>
    <property type="match status" value="1"/>
</dbReference>
<dbReference type="Proteomes" id="UP000515960">
    <property type="component" value="Chromosome"/>
</dbReference>
<evidence type="ECO:0000313" key="11">
    <source>
        <dbReference type="EMBL" id="QNL44534.1"/>
    </source>
</evidence>
<evidence type="ECO:0000259" key="10">
    <source>
        <dbReference type="Pfam" id="PF21088"/>
    </source>
</evidence>
<evidence type="ECO:0000259" key="8">
    <source>
        <dbReference type="Pfam" id="PF00924"/>
    </source>
</evidence>
<evidence type="ECO:0000259" key="9">
    <source>
        <dbReference type="Pfam" id="PF21082"/>
    </source>
</evidence>
<evidence type="ECO:0000256" key="3">
    <source>
        <dbReference type="ARBA" id="ARBA00022475"/>
    </source>
</evidence>
<dbReference type="GO" id="GO:0005886">
    <property type="term" value="C:plasma membrane"/>
    <property type="evidence" value="ECO:0007669"/>
    <property type="project" value="UniProtKB-SubCell"/>
</dbReference>
<dbReference type="Gene3D" id="3.30.70.100">
    <property type="match status" value="1"/>
</dbReference>
<dbReference type="GO" id="GO:0008381">
    <property type="term" value="F:mechanosensitive monoatomic ion channel activity"/>
    <property type="evidence" value="ECO:0007669"/>
    <property type="project" value="InterPro"/>
</dbReference>
<dbReference type="Gene3D" id="2.30.30.60">
    <property type="match status" value="1"/>
</dbReference>
<feature type="domain" description="Mechanosensitive ion channel MscS" evidence="8">
    <location>
        <begin position="103"/>
        <end position="169"/>
    </location>
</feature>
<dbReference type="PANTHER" id="PTHR30221">
    <property type="entry name" value="SMALL-CONDUCTANCE MECHANOSENSITIVE CHANNEL"/>
    <property type="match status" value="1"/>
</dbReference>
<feature type="transmembrane region" description="Helical" evidence="7">
    <location>
        <begin position="20"/>
        <end position="38"/>
    </location>
</feature>
<dbReference type="Pfam" id="PF00924">
    <property type="entry name" value="MS_channel_2nd"/>
    <property type="match status" value="1"/>
</dbReference>
<keyword evidence="5 7" id="KW-1133">Transmembrane helix</keyword>
<evidence type="ECO:0000256" key="2">
    <source>
        <dbReference type="ARBA" id="ARBA00008017"/>
    </source>
</evidence>
<gene>
    <name evidence="11" type="ORF">H8790_00285</name>
</gene>
<keyword evidence="3" id="KW-1003">Cell membrane</keyword>
<name>A0A7G9B4Q3_9FIRM</name>
<dbReference type="Pfam" id="PF21088">
    <property type="entry name" value="MS_channel_1st"/>
    <property type="match status" value="1"/>
</dbReference>
<proteinExistence type="inferred from homology"/>
<dbReference type="Pfam" id="PF21082">
    <property type="entry name" value="MS_channel_3rd"/>
    <property type="match status" value="1"/>
</dbReference>
<keyword evidence="6 7" id="KW-0472">Membrane</keyword>
<keyword evidence="12" id="KW-1185">Reference proteome</keyword>
<dbReference type="InterPro" id="IPR045275">
    <property type="entry name" value="MscS_archaea/bacteria_type"/>
</dbReference>
<protein>
    <submittedName>
        <fullName evidence="11">Mechanosensitive ion channel family protein</fullName>
    </submittedName>
</protein>
<dbReference type="Gene3D" id="1.10.287.1260">
    <property type="match status" value="1"/>
</dbReference>
<dbReference type="AlphaFoldDB" id="A0A7G9B4Q3"/>
<dbReference type="PANTHER" id="PTHR30221:SF1">
    <property type="entry name" value="SMALL-CONDUCTANCE MECHANOSENSITIVE CHANNEL"/>
    <property type="match status" value="1"/>
</dbReference>
<dbReference type="InterPro" id="IPR011066">
    <property type="entry name" value="MscS_channel_C_sf"/>
</dbReference>
<evidence type="ECO:0000256" key="7">
    <source>
        <dbReference type="SAM" id="Phobius"/>
    </source>
</evidence>
<dbReference type="InterPro" id="IPR023408">
    <property type="entry name" value="MscS_beta-dom_sf"/>
</dbReference>